<sequence length="271" mass="31444">MFRNFLFVCLTFLLTTVTAFAFDSKSGPAITQPAKFNTNQVLDDVYALVDSEKQKLFRWKNSEMDKALIELFDASILRSKLEQFYTMLFYISKYASIEKDEIVINRDLSIKLLISSEVFSDLEFPNRISKIYLSRKNRVRPFYKVFFDSDKVKLDLNSGEGYGISRVGMRQQAKALVFYGSFSFRLRKKGENVEAFDFKDVDLYGSFGSRGFINVDINYVALKSVEFHKGSEIALVKAKVSRKEFDINDHTWLLNLVTRFVTDKSIQPLDW</sequence>
<feature type="signal peptide" evidence="1">
    <location>
        <begin position="1"/>
        <end position="21"/>
    </location>
</feature>
<name>A0A1E3XAC2_9BACT</name>
<comment type="caution">
    <text evidence="2">The sequence shown here is derived from an EMBL/GenBank/DDBJ whole genome shotgun (WGS) entry which is preliminary data.</text>
</comment>
<dbReference type="EMBL" id="MAYW01000057">
    <property type="protein sequence ID" value="ODS32558.1"/>
    <property type="molecule type" value="Genomic_DNA"/>
</dbReference>
<evidence type="ECO:0000256" key="1">
    <source>
        <dbReference type="SAM" id="SignalP"/>
    </source>
</evidence>
<evidence type="ECO:0000313" key="3">
    <source>
        <dbReference type="Proteomes" id="UP000094056"/>
    </source>
</evidence>
<dbReference type="Proteomes" id="UP000094056">
    <property type="component" value="Unassembled WGS sequence"/>
</dbReference>
<dbReference type="AlphaFoldDB" id="A0A1E3XAC2"/>
<proteinExistence type="predicted"/>
<organism evidence="2 3">
    <name type="scientific">Candidatus Scalindua rubra</name>
    <dbReference type="NCBI Taxonomy" id="1872076"/>
    <lineage>
        <taxon>Bacteria</taxon>
        <taxon>Pseudomonadati</taxon>
        <taxon>Planctomycetota</taxon>
        <taxon>Candidatus Brocadiia</taxon>
        <taxon>Candidatus Brocadiales</taxon>
        <taxon>Candidatus Scalinduaceae</taxon>
        <taxon>Candidatus Scalindua</taxon>
    </lineage>
</organism>
<evidence type="ECO:0000313" key="2">
    <source>
        <dbReference type="EMBL" id="ODS32558.1"/>
    </source>
</evidence>
<protein>
    <submittedName>
        <fullName evidence="2">Uncharacterized protein</fullName>
    </submittedName>
</protein>
<gene>
    <name evidence="2" type="ORF">SCARUB_02309</name>
</gene>
<reference evidence="2 3" key="1">
    <citation type="submission" date="2016-07" db="EMBL/GenBank/DDBJ databases">
        <title>Draft genome of Scalindua rubra, obtained from a brine-seawater interface in the Red Sea, sheds light on salt adaptation in anammox bacteria.</title>
        <authorList>
            <person name="Speth D.R."/>
            <person name="Lagkouvardos I."/>
            <person name="Wang Y."/>
            <person name="Qian P.-Y."/>
            <person name="Dutilh B.E."/>
            <person name="Jetten M.S."/>
        </authorList>
    </citation>
    <scope>NUCLEOTIDE SEQUENCE [LARGE SCALE GENOMIC DNA]</scope>
    <source>
        <strain evidence="2">BSI-1</strain>
    </source>
</reference>
<keyword evidence="1" id="KW-0732">Signal</keyword>
<accession>A0A1E3XAC2</accession>
<feature type="chain" id="PRO_5009140081" evidence="1">
    <location>
        <begin position="22"/>
        <end position="271"/>
    </location>
</feature>